<dbReference type="SUPFAM" id="SSF53474">
    <property type="entry name" value="alpha/beta-Hydrolases"/>
    <property type="match status" value="1"/>
</dbReference>
<dbReference type="PANTHER" id="PTHR43433:SF5">
    <property type="entry name" value="AB HYDROLASE-1 DOMAIN-CONTAINING PROTEIN"/>
    <property type="match status" value="1"/>
</dbReference>
<proteinExistence type="predicted"/>
<evidence type="ECO:0000313" key="2">
    <source>
        <dbReference type="EMBL" id="MFC3759067.1"/>
    </source>
</evidence>
<dbReference type="InterPro" id="IPR050471">
    <property type="entry name" value="AB_hydrolase"/>
</dbReference>
<dbReference type="Proteomes" id="UP001595735">
    <property type="component" value="Unassembled WGS sequence"/>
</dbReference>
<evidence type="ECO:0000259" key="1">
    <source>
        <dbReference type="Pfam" id="PF00561"/>
    </source>
</evidence>
<keyword evidence="3" id="KW-1185">Reference proteome</keyword>
<organism evidence="2 3">
    <name type="scientific">Chryseobacterium tructae</name>
    <dbReference type="NCBI Taxonomy" id="1037380"/>
    <lineage>
        <taxon>Bacteria</taxon>
        <taxon>Pseudomonadati</taxon>
        <taxon>Bacteroidota</taxon>
        <taxon>Flavobacteriia</taxon>
        <taxon>Flavobacteriales</taxon>
        <taxon>Weeksellaceae</taxon>
        <taxon>Chryseobacterium group</taxon>
        <taxon>Chryseobacterium</taxon>
    </lineage>
</organism>
<dbReference type="InterPro" id="IPR000073">
    <property type="entry name" value="AB_hydrolase_1"/>
</dbReference>
<name>A0ABV7Y2N6_9FLAO</name>
<dbReference type="GO" id="GO:0016787">
    <property type="term" value="F:hydrolase activity"/>
    <property type="evidence" value="ECO:0007669"/>
    <property type="project" value="UniProtKB-KW"/>
</dbReference>
<reference evidence="3" key="1">
    <citation type="journal article" date="2019" name="Int. J. Syst. Evol. Microbiol.">
        <title>The Global Catalogue of Microorganisms (GCM) 10K type strain sequencing project: providing services to taxonomists for standard genome sequencing and annotation.</title>
        <authorList>
            <consortium name="The Broad Institute Genomics Platform"/>
            <consortium name="The Broad Institute Genome Sequencing Center for Infectious Disease"/>
            <person name="Wu L."/>
            <person name="Ma J."/>
        </authorList>
    </citation>
    <scope>NUCLEOTIDE SEQUENCE [LARGE SCALE GENOMIC DNA]</scope>
    <source>
        <strain evidence="3">CECT 7798</strain>
    </source>
</reference>
<accession>A0ABV7Y2N6</accession>
<dbReference type="EMBL" id="JBHRYO010000002">
    <property type="protein sequence ID" value="MFC3759067.1"/>
    <property type="molecule type" value="Genomic_DNA"/>
</dbReference>
<evidence type="ECO:0000313" key="3">
    <source>
        <dbReference type="Proteomes" id="UP001595735"/>
    </source>
</evidence>
<dbReference type="RefSeq" id="WP_290301149.1">
    <property type="nucleotide sequence ID" value="NZ_JAUFQR010000001.1"/>
</dbReference>
<dbReference type="Gene3D" id="3.40.50.1820">
    <property type="entry name" value="alpha/beta hydrolase"/>
    <property type="match status" value="1"/>
</dbReference>
<dbReference type="PANTHER" id="PTHR43433">
    <property type="entry name" value="HYDROLASE, ALPHA/BETA FOLD FAMILY PROTEIN"/>
    <property type="match status" value="1"/>
</dbReference>
<sequence length="299" mass="33670">MNHIAKINGVDLCYEILGAEHQQTIVLISGLGSQMIRWDDPFCQLWVQQGFRVIRFDNRDSGISVFHSENPLHFTGNYQTFLSNMKAEDIPYSLLDMTKDVTGLLDYLQIDKAHFVGRSMGGIIAQLLGSYYPERVLSLTIIMSTSLNPALPSSNPEVMAMMMKPPVDPIADKEGYIKDKLFFAKRISGDLYKLDENLEIEMIEEELNRSTTKDGIIRQLLAIATYQYDQEVLTRIKIPTLVIHGSQDPIFHLDCGKDIADCIPDAQFMLIEGMGHSIPQELYSSIFQKITGLTSEIGA</sequence>
<feature type="domain" description="AB hydrolase-1" evidence="1">
    <location>
        <begin position="25"/>
        <end position="278"/>
    </location>
</feature>
<gene>
    <name evidence="2" type="ORF">ACFONJ_24130</name>
</gene>
<keyword evidence="2" id="KW-0378">Hydrolase</keyword>
<comment type="caution">
    <text evidence="2">The sequence shown here is derived from an EMBL/GenBank/DDBJ whole genome shotgun (WGS) entry which is preliminary data.</text>
</comment>
<protein>
    <submittedName>
        <fullName evidence="2">Alpha/beta fold hydrolase</fullName>
    </submittedName>
</protein>
<dbReference type="Pfam" id="PF00561">
    <property type="entry name" value="Abhydrolase_1"/>
    <property type="match status" value="1"/>
</dbReference>
<dbReference type="InterPro" id="IPR029058">
    <property type="entry name" value="AB_hydrolase_fold"/>
</dbReference>